<dbReference type="Gene3D" id="3.30.420.10">
    <property type="entry name" value="Ribonuclease H-like superfamily/Ribonuclease H"/>
    <property type="match status" value="1"/>
</dbReference>
<dbReference type="InterPro" id="IPR050951">
    <property type="entry name" value="Retrovirus_Pol_polyprotein"/>
</dbReference>
<dbReference type="Proteomes" id="UP000005204">
    <property type="component" value="Unassembled WGS sequence"/>
</dbReference>
<dbReference type="Pfam" id="PF17919">
    <property type="entry name" value="RT_RNaseH_2"/>
    <property type="match status" value="1"/>
</dbReference>
<dbReference type="InterPro" id="IPR036397">
    <property type="entry name" value="RNaseH_sf"/>
</dbReference>
<dbReference type="InterPro" id="IPR012337">
    <property type="entry name" value="RNaseH-like_sf"/>
</dbReference>
<dbReference type="PANTHER" id="PTHR37984">
    <property type="entry name" value="PROTEIN CBG26694"/>
    <property type="match status" value="1"/>
</dbReference>
<dbReference type="InterPro" id="IPR000477">
    <property type="entry name" value="RT_dom"/>
</dbReference>
<dbReference type="CDD" id="cd01647">
    <property type="entry name" value="RT_LTR"/>
    <property type="match status" value="1"/>
</dbReference>
<feature type="domain" description="Reverse transcriptase" evidence="4">
    <location>
        <begin position="69"/>
        <end position="328"/>
    </location>
</feature>
<keyword evidence="7" id="KW-1185">Reference proteome</keyword>
<dbReference type="PROSITE" id="PS50878">
    <property type="entry name" value="RT_POL"/>
    <property type="match status" value="1"/>
</dbReference>
<dbReference type="FunFam" id="3.30.70.270:FF:000026">
    <property type="entry name" value="Transposon Ty3-G Gag-Pol polyprotein"/>
    <property type="match status" value="1"/>
</dbReference>
<evidence type="ECO:0000256" key="3">
    <source>
        <dbReference type="SAM" id="MobiDB-lite"/>
    </source>
</evidence>
<feature type="coiled-coil region" evidence="2">
    <location>
        <begin position="197"/>
        <end position="224"/>
    </location>
</feature>
<dbReference type="Gene3D" id="3.10.10.10">
    <property type="entry name" value="HIV Type 1 Reverse Transcriptase, subunit A, domain 1"/>
    <property type="match status" value="1"/>
</dbReference>
<evidence type="ECO:0000313" key="7">
    <source>
        <dbReference type="Proteomes" id="UP000005204"/>
    </source>
</evidence>
<dbReference type="GO" id="GO:0071897">
    <property type="term" value="P:DNA biosynthetic process"/>
    <property type="evidence" value="ECO:0007669"/>
    <property type="project" value="UniProtKB-ARBA"/>
</dbReference>
<dbReference type="Pfam" id="PF23055">
    <property type="entry name" value="DUF7041"/>
    <property type="match status" value="1"/>
</dbReference>
<keyword evidence="1" id="KW-0511">Multifunctional enzyme</keyword>
<accession>A0A8R2QZW3</accession>
<dbReference type="FunFam" id="3.30.420.10:FF:000032">
    <property type="entry name" value="Retrovirus-related Pol polyprotein from transposon 297-like Protein"/>
    <property type="match status" value="1"/>
</dbReference>
<protein>
    <submittedName>
        <fullName evidence="6">Uncharacterized protein</fullName>
    </submittedName>
</protein>
<dbReference type="InterPro" id="IPR041577">
    <property type="entry name" value="RT_RNaseH_2"/>
</dbReference>
<evidence type="ECO:0000256" key="1">
    <source>
        <dbReference type="ARBA" id="ARBA00023268"/>
    </source>
</evidence>
<sequence>MTSNSDKMENASEVCRVGVKVPPFWPNEPALWFVQLEGQFALSNITVDATKFYHVLANLDYKYVCEVKDIITNPPTENKYEKIKTELISRLSASQEQRVRQLLTHEELGDRKPSQFLRHLRNLAGSDVPDEFVRSLWTSRLPSHVQAIIAAQVDLPLDSVAQIVDKIHEITIQPHNQVAATSTAVPTTEVSSSTFTMEQLTRRIDDLAKKMDELKIDLIRAYNQLPVNPANIAKTAVTTPFGLFEFPFMIFGLCNAAQTFQRFMDEILRDLDFCYPYIDDILIGSQNETLHLEHLKKVFQRLQDHGVVINVSKCVFGEPQVDFLGYAVSSSGTRPLLQKVEAIQNFPQPKTIKELRRFLGMVNFYRRFMPKAANIQAPLHNVLSGPALKPRPPITWSAELLEAFIACKKSLAEATLLAHPNPSAALILCTDASDNAIGAVLQKKTDEGQQPLGFFSKKLNKAQRKYSPFDRELLAIYEAVKHFRHMVEGRVFTVLTDHKPIVSAFKKASENCSPRQFRYFDFVSQFTTDVRHISGDQNVVADAFSRTEAITSELDMHALASSQKDDQELQKLLECGSSLDLQKINISGSVVDRFTRWPEVMPLYDIKAETVARAFVTGWISRFGCPEKITTDRGKQFDAHLFKELSRLTGTHHIQTTAYHPAANGMVERFHRQLKSAIMCHENDEWYEVLPWVLLGIRSAWKEDVGSSSAELVYGEPLRLPGTFFNTSTTEVVDHNDFLSRLRAYIRKIKPTPVIHHGTSPVFISKQLSSSNQVFLRQDAIRKPLQPLYTGPYTVLERRDKYYKIDIKGKPATVSLDRLKPAYILSDSESHFADSSPSISRSVQRTKSGRQVRFPDFYRP</sequence>
<dbReference type="GO" id="GO:0015074">
    <property type="term" value="P:DNA integration"/>
    <property type="evidence" value="ECO:0007669"/>
    <property type="project" value="InterPro"/>
</dbReference>
<evidence type="ECO:0000256" key="2">
    <source>
        <dbReference type="SAM" id="Coils"/>
    </source>
</evidence>
<dbReference type="GO" id="GO:0003676">
    <property type="term" value="F:nucleic acid binding"/>
    <property type="evidence" value="ECO:0007669"/>
    <property type="project" value="InterPro"/>
</dbReference>
<dbReference type="SUPFAM" id="SSF53098">
    <property type="entry name" value="Ribonuclease H-like"/>
    <property type="match status" value="1"/>
</dbReference>
<dbReference type="InterPro" id="IPR043502">
    <property type="entry name" value="DNA/RNA_pol_sf"/>
</dbReference>
<evidence type="ECO:0000313" key="6">
    <source>
        <dbReference type="EnsemblMetazoa" id="XP_037870117.1"/>
    </source>
</evidence>
<feature type="region of interest" description="Disordered" evidence="3">
    <location>
        <begin position="830"/>
        <end position="860"/>
    </location>
</feature>
<dbReference type="InterPro" id="IPR043128">
    <property type="entry name" value="Rev_trsase/Diguanyl_cyclase"/>
</dbReference>
<dbReference type="PANTHER" id="PTHR37984:SF5">
    <property type="entry name" value="PROTEIN NYNRIN-LIKE"/>
    <property type="match status" value="1"/>
</dbReference>
<keyword evidence="2" id="KW-0175">Coiled coil</keyword>
<dbReference type="FunFam" id="3.30.70.270:FF:000003">
    <property type="entry name" value="Transposon Ty3-G Gag-Pol polyprotein"/>
    <property type="match status" value="1"/>
</dbReference>
<dbReference type="InterPro" id="IPR055469">
    <property type="entry name" value="DUF7041"/>
</dbReference>
<dbReference type="GO" id="GO:0003824">
    <property type="term" value="F:catalytic activity"/>
    <property type="evidence" value="ECO:0007669"/>
    <property type="project" value="UniProtKB-KW"/>
</dbReference>
<evidence type="ECO:0000259" key="4">
    <source>
        <dbReference type="PROSITE" id="PS50878"/>
    </source>
</evidence>
<dbReference type="EnsemblMetazoa" id="XM_038014189.1">
    <property type="protein sequence ID" value="XP_037870117.1"/>
    <property type="gene ID" value="LOC119629168"/>
</dbReference>
<organism evidence="6 7">
    <name type="scientific">Bombyx mori</name>
    <name type="common">Silk moth</name>
    <dbReference type="NCBI Taxonomy" id="7091"/>
    <lineage>
        <taxon>Eukaryota</taxon>
        <taxon>Metazoa</taxon>
        <taxon>Ecdysozoa</taxon>
        <taxon>Arthropoda</taxon>
        <taxon>Hexapoda</taxon>
        <taxon>Insecta</taxon>
        <taxon>Pterygota</taxon>
        <taxon>Neoptera</taxon>
        <taxon>Endopterygota</taxon>
        <taxon>Lepidoptera</taxon>
        <taxon>Glossata</taxon>
        <taxon>Ditrysia</taxon>
        <taxon>Bombycoidea</taxon>
        <taxon>Bombycidae</taxon>
        <taxon>Bombycinae</taxon>
        <taxon>Bombyx</taxon>
    </lineage>
</organism>
<reference evidence="6" key="2">
    <citation type="submission" date="2022-06" db="UniProtKB">
        <authorList>
            <consortium name="EnsemblMetazoa"/>
        </authorList>
    </citation>
    <scope>IDENTIFICATION</scope>
    <source>
        <strain evidence="6">p50T (Dazao)</strain>
    </source>
</reference>
<feature type="domain" description="Integrase catalytic" evidence="5">
    <location>
        <begin position="553"/>
        <end position="678"/>
    </location>
</feature>
<reference evidence="7" key="1">
    <citation type="journal article" date="2008" name="Insect Biochem. Mol. Biol.">
        <title>The genome of a lepidopteran model insect, the silkworm Bombyx mori.</title>
        <authorList>
            <consortium name="International Silkworm Genome Consortium"/>
        </authorList>
    </citation>
    <scope>NUCLEOTIDE SEQUENCE [LARGE SCALE GENOMIC DNA]</scope>
    <source>
        <strain evidence="7">p50T</strain>
    </source>
</reference>
<dbReference type="Pfam" id="PF00078">
    <property type="entry name" value="RVT_1"/>
    <property type="match status" value="1"/>
</dbReference>
<evidence type="ECO:0000259" key="5">
    <source>
        <dbReference type="PROSITE" id="PS50994"/>
    </source>
</evidence>
<dbReference type="PROSITE" id="PS50994">
    <property type="entry name" value="INTEGRASE"/>
    <property type="match status" value="1"/>
</dbReference>
<dbReference type="GO" id="GO:0042575">
    <property type="term" value="C:DNA polymerase complex"/>
    <property type="evidence" value="ECO:0007669"/>
    <property type="project" value="UniProtKB-ARBA"/>
</dbReference>
<proteinExistence type="predicted"/>
<feature type="compositionally biased region" description="Polar residues" evidence="3">
    <location>
        <begin position="833"/>
        <end position="846"/>
    </location>
</feature>
<name>A0A8R2QZW3_BOMMO</name>
<dbReference type="CDD" id="cd09274">
    <property type="entry name" value="RNase_HI_RT_Ty3"/>
    <property type="match status" value="1"/>
</dbReference>
<dbReference type="Gene3D" id="3.30.70.270">
    <property type="match status" value="2"/>
</dbReference>
<dbReference type="SUPFAM" id="SSF56672">
    <property type="entry name" value="DNA/RNA polymerases"/>
    <property type="match status" value="1"/>
</dbReference>
<dbReference type="AlphaFoldDB" id="A0A8R2QZW3"/>
<dbReference type="InterPro" id="IPR001584">
    <property type="entry name" value="Integrase_cat-core"/>
</dbReference>